<reference evidence="2" key="1">
    <citation type="submission" date="2013-03" db="EMBL/GenBank/DDBJ databases">
        <title>Draft genome sequence of the hydrogen-ethanol-producing anaerobic alkalithermophilic Caloramator celere.</title>
        <authorList>
            <person name="Ciranna A."/>
            <person name="Larjo A."/>
            <person name="Kivisto A."/>
            <person name="Santala V."/>
            <person name="Roos C."/>
            <person name="Karp M."/>
        </authorList>
    </citation>
    <scope>NUCLEOTIDE SEQUENCE [LARGE SCALE GENOMIC DNA]</scope>
    <source>
        <strain evidence="2">DSM 8682</strain>
    </source>
</reference>
<evidence type="ECO:0000313" key="3">
    <source>
        <dbReference type="Proteomes" id="UP000014923"/>
    </source>
</evidence>
<dbReference type="eggNOG" id="ENOG5033U9Y">
    <property type="taxonomic scope" value="Bacteria"/>
</dbReference>
<keyword evidence="1" id="KW-0472">Membrane</keyword>
<evidence type="ECO:0000313" key="2">
    <source>
        <dbReference type="EMBL" id="CDF59350.1"/>
    </source>
</evidence>
<name>R7RV16_9CLOT</name>
<protein>
    <submittedName>
        <fullName evidence="2">Uncharacterized protein</fullName>
    </submittedName>
</protein>
<keyword evidence="1" id="KW-0812">Transmembrane</keyword>
<evidence type="ECO:0000256" key="1">
    <source>
        <dbReference type="SAM" id="Phobius"/>
    </source>
</evidence>
<accession>R7RV16</accession>
<gene>
    <name evidence="2" type="ORF">TCEL_00816</name>
</gene>
<comment type="caution">
    <text evidence="2">The sequence shown here is derived from an EMBL/GenBank/DDBJ whole genome shotgun (WGS) entry which is preliminary data.</text>
</comment>
<dbReference type="Proteomes" id="UP000014923">
    <property type="component" value="Unassembled WGS sequence"/>
</dbReference>
<keyword evidence="3" id="KW-1185">Reference proteome</keyword>
<feature type="transmembrane region" description="Helical" evidence="1">
    <location>
        <begin position="6"/>
        <end position="22"/>
    </location>
</feature>
<organism evidence="2 3">
    <name type="scientific">Thermobrachium celere DSM 8682</name>
    <dbReference type="NCBI Taxonomy" id="941824"/>
    <lineage>
        <taxon>Bacteria</taxon>
        <taxon>Bacillati</taxon>
        <taxon>Bacillota</taxon>
        <taxon>Clostridia</taxon>
        <taxon>Eubacteriales</taxon>
        <taxon>Clostridiaceae</taxon>
        <taxon>Thermobrachium</taxon>
    </lineage>
</organism>
<keyword evidence="1" id="KW-1133">Transmembrane helix</keyword>
<dbReference type="AlphaFoldDB" id="R7RV16"/>
<proteinExistence type="predicted"/>
<dbReference type="EMBL" id="CAVN010000099">
    <property type="protein sequence ID" value="CDF59350.1"/>
    <property type="molecule type" value="Genomic_DNA"/>
</dbReference>
<dbReference type="HOGENOM" id="CLU_1517217_0_0_9"/>
<sequence>MLKRIINLIIFMLLVFGLLMVYKNIEKNKGLNIEAINKLSDIKLEDVKKIIKSDGLDLSKIDKDKQNNILSIIKSFDLIDFDNLSKFIKQGKNLQGSAQKIYNDIIFNKYKKNPDEFMRQILKLDTDEVSKLLKVFADKYIEKPKMVEDLQKLLKDNSMSESDKKKIKQLVNELKNN</sequence>
<dbReference type="OrthoDB" id="1954841at2"/>